<accession>A0ABP9LEV7</accession>
<dbReference type="EMBL" id="BAABKC010000112">
    <property type="protein sequence ID" value="GAA5074807.1"/>
    <property type="molecule type" value="Genomic_DNA"/>
</dbReference>
<reference evidence="3" key="1">
    <citation type="journal article" date="2019" name="Int. J. Syst. Evol. Microbiol.">
        <title>The Global Catalogue of Microorganisms (GCM) 10K type strain sequencing project: providing services to taxonomists for standard genome sequencing and annotation.</title>
        <authorList>
            <consortium name="The Broad Institute Genomics Platform"/>
            <consortium name="The Broad Institute Genome Sequencing Center for Infectious Disease"/>
            <person name="Wu L."/>
            <person name="Ma J."/>
        </authorList>
    </citation>
    <scope>NUCLEOTIDE SEQUENCE [LARGE SCALE GENOMIC DNA]</scope>
    <source>
        <strain evidence="3">JCM 18410</strain>
    </source>
</reference>
<evidence type="ECO:0000259" key="1">
    <source>
        <dbReference type="PROSITE" id="PS51186"/>
    </source>
</evidence>
<dbReference type="InterPro" id="IPR016181">
    <property type="entry name" value="Acyl_CoA_acyltransferase"/>
</dbReference>
<evidence type="ECO:0000313" key="3">
    <source>
        <dbReference type="Proteomes" id="UP001500124"/>
    </source>
</evidence>
<dbReference type="PROSITE" id="PS51186">
    <property type="entry name" value="GNAT"/>
    <property type="match status" value="1"/>
</dbReference>
<dbReference type="Pfam" id="PF00583">
    <property type="entry name" value="Acetyltransf_1"/>
    <property type="match status" value="1"/>
</dbReference>
<evidence type="ECO:0000313" key="2">
    <source>
        <dbReference type="EMBL" id="GAA5074807.1"/>
    </source>
</evidence>
<protein>
    <submittedName>
        <fullName evidence="2">GNAT family N-acetyltransferase</fullName>
    </submittedName>
</protein>
<proteinExistence type="predicted"/>
<dbReference type="SUPFAM" id="SSF55729">
    <property type="entry name" value="Acyl-CoA N-acyltransferases (Nat)"/>
    <property type="match status" value="1"/>
</dbReference>
<feature type="domain" description="N-acetyltransferase" evidence="1">
    <location>
        <begin position="20"/>
        <end position="191"/>
    </location>
</feature>
<comment type="caution">
    <text evidence="2">The sequence shown here is derived from an EMBL/GenBank/DDBJ whole genome shotgun (WGS) entry which is preliminary data.</text>
</comment>
<sequence length="198" mass="21608">MSEPGKAAATVAGPAAWADVETLLGQRGSVKGCWCMFFRQTPQERRTEWGEGNRRALKELVDGGRAPGLVVHRDGEPAGWCSVAPRAEYSRLDRSPVTKPVDDTEVWSLVCLYVHPRHRGAGVARELVRAAVEHARGRGAAVLEAYPVDEALGPVPTDAAYHGLVGLLAAEGFEEVARRTPKRPVMRLRLRPADRDAR</sequence>
<dbReference type="Proteomes" id="UP001500124">
    <property type="component" value="Unassembled WGS sequence"/>
</dbReference>
<dbReference type="Gene3D" id="3.40.630.30">
    <property type="match status" value="1"/>
</dbReference>
<name>A0ABP9LEV7_9ACTN</name>
<dbReference type="CDD" id="cd04301">
    <property type="entry name" value="NAT_SF"/>
    <property type="match status" value="1"/>
</dbReference>
<organism evidence="2 3">
    <name type="scientific">Streptomyces similanensis</name>
    <dbReference type="NCBI Taxonomy" id="1274988"/>
    <lineage>
        <taxon>Bacteria</taxon>
        <taxon>Bacillati</taxon>
        <taxon>Actinomycetota</taxon>
        <taxon>Actinomycetes</taxon>
        <taxon>Kitasatosporales</taxon>
        <taxon>Streptomycetaceae</taxon>
        <taxon>Streptomyces</taxon>
    </lineage>
</organism>
<gene>
    <name evidence="2" type="ORF">GCM10023336_63240</name>
</gene>
<keyword evidence="3" id="KW-1185">Reference proteome</keyword>
<dbReference type="InterPro" id="IPR000182">
    <property type="entry name" value="GNAT_dom"/>
</dbReference>
<dbReference type="RefSeq" id="WP_345671450.1">
    <property type="nucleotide sequence ID" value="NZ_BAABKC010000112.1"/>
</dbReference>